<dbReference type="EMBL" id="JAPWTK010000040">
    <property type="protein sequence ID" value="KAJ8955165.1"/>
    <property type="molecule type" value="Genomic_DNA"/>
</dbReference>
<accession>A0AAV8YT31</accession>
<reference evidence="1" key="1">
    <citation type="journal article" date="2023" name="Insect Mol. Biol.">
        <title>Genome sequencing provides insights into the evolution of gene families encoding plant cell wall-degrading enzymes in longhorned beetles.</title>
        <authorList>
            <person name="Shin N.R."/>
            <person name="Okamura Y."/>
            <person name="Kirsch R."/>
            <person name="Pauchet Y."/>
        </authorList>
    </citation>
    <scope>NUCLEOTIDE SEQUENCE</scope>
    <source>
        <strain evidence="1">AMC_N1</strain>
    </source>
</reference>
<gene>
    <name evidence="1" type="ORF">NQ318_009058</name>
</gene>
<comment type="caution">
    <text evidence="1">The sequence shown here is derived from an EMBL/GenBank/DDBJ whole genome shotgun (WGS) entry which is preliminary data.</text>
</comment>
<keyword evidence="2" id="KW-1185">Reference proteome</keyword>
<dbReference type="AlphaFoldDB" id="A0AAV8YT31"/>
<sequence>MFEPRSHDGEVARGIAVGKALLRTEKNSTGYCSSVSSVIRRLDTEEKFSWEDYRRVIKPPVVFLKILEK</sequence>
<dbReference type="Proteomes" id="UP001162162">
    <property type="component" value="Unassembled WGS sequence"/>
</dbReference>
<evidence type="ECO:0000313" key="1">
    <source>
        <dbReference type="EMBL" id="KAJ8955165.1"/>
    </source>
</evidence>
<name>A0AAV8YT31_9CUCU</name>
<evidence type="ECO:0000313" key="2">
    <source>
        <dbReference type="Proteomes" id="UP001162162"/>
    </source>
</evidence>
<protein>
    <submittedName>
        <fullName evidence="1">Uncharacterized protein</fullName>
    </submittedName>
</protein>
<proteinExistence type="predicted"/>
<organism evidence="1 2">
    <name type="scientific">Aromia moschata</name>
    <dbReference type="NCBI Taxonomy" id="1265417"/>
    <lineage>
        <taxon>Eukaryota</taxon>
        <taxon>Metazoa</taxon>
        <taxon>Ecdysozoa</taxon>
        <taxon>Arthropoda</taxon>
        <taxon>Hexapoda</taxon>
        <taxon>Insecta</taxon>
        <taxon>Pterygota</taxon>
        <taxon>Neoptera</taxon>
        <taxon>Endopterygota</taxon>
        <taxon>Coleoptera</taxon>
        <taxon>Polyphaga</taxon>
        <taxon>Cucujiformia</taxon>
        <taxon>Chrysomeloidea</taxon>
        <taxon>Cerambycidae</taxon>
        <taxon>Cerambycinae</taxon>
        <taxon>Callichromatini</taxon>
        <taxon>Aromia</taxon>
    </lineage>
</organism>